<keyword evidence="3" id="KW-0347">Helicase</keyword>
<dbReference type="RefSeq" id="WP_013707692.1">
    <property type="nucleotide sequence ID" value="NC_015388.1"/>
</dbReference>
<evidence type="ECO:0000313" key="3">
    <source>
        <dbReference type="EMBL" id="AEB10583.1"/>
    </source>
</evidence>
<feature type="domain" description="Magnetosome protein MamS/MamX" evidence="2">
    <location>
        <begin position="36"/>
        <end position="125"/>
    </location>
</feature>
<dbReference type="Proteomes" id="UP000000483">
    <property type="component" value="Chromosome"/>
</dbReference>
<evidence type="ECO:0000259" key="2">
    <source>
        <dbReference type="Pfam" id="PF26390"/>
    </source>
</evidence>
<sequence length="153" mass="16632">MPCEFRLVLPAFFLALVLGLGSEAWAQGGRFYDPQTVVTVKGQVEKLEVINRRGGAAPSGRQVQLIQLKTAQGTFLIHLGPSWFMEQQKLAPQVGDSLEVTGSKVSTRRGEVIMAAEVTWHGKTLKLRDAQGTPVWRGQGGGRQRPGGPTQPQ</sequence>
<dbReference type="STRING" id="880072.Desac_2770"/>
<feature type="region of interest" description="Disordered" evidence="1">
    <location>
        <begin position="130"/>
        <end position="153"/>
    </location>
</feature>
<evidence type="ECO:0000313" key="4">
    <source>
        <dbReference type="Proteomes" id="UP000000483"/>
    </source>
</evidence>
<keyword evidence="4" id="KW-1185">Reference proteome</keyword>
<keyword evidence="3" id="KW-0378">Hydrolase</keyword>
<protein>
    <submittedName>
        <fullName evidence="3">Nucleic acid binding OB-fold tRNA/helicase-type</fullName>
    </submittedName>
</protein>
<keyword evidence="3" id="KW-0547">Nucleotide-binding</keyword>
<dbReference type="InterPro" id="IPR058837">
    <property type="entry name" value="MamS_MamX_dom"/>
</dbReference>
<dbReference type="AlphaFoldDB" id="F2NE15"/>
<gene>
    <name evidence="3" type="ordered locus">Desac_2770</name>
</gene>
<dbReference type="GO" id="GO:0004386">
    <property type="term" value="F:helicase activity"/>
    <property type="evidence" value="ECO:0007669"/>
    <property type="project" value="UniProtKB-KW"/>
</dbReference>
<name>F2NE15_DESAR</name>
<reference evidence="4" key="2">
    <citation type="submission" date="2011-03" db="EMBL/GenBank/DDBJ databases">
        <title>The complete genome of Desulfobacca acetoxidans DSM 11109.</title>
        <authorList>
            <consortium name="US DOE Joint Genome Institute (JGI-PGF)"/>
            <person name="Lucas S."/>
            <person name="Copeland A."/>
            <person name="Lapidus A."/>
            <person name="Bruce D."/>
            <person name="Goodwin L."/>
            <person name="Pitluck S."/>
            <person name="Peters L."/>
            <person name="Kyrpides N."/>
            <person name="Mavromatis K."/>
            <person name="Ivanova N."/>
            <person name="Ovchinnikova G."/>
            <person name="Teshima H."/>
            <person name="Detter J.C."/>
            <person name="Han C."/>
            <person name="Land M."/>
            <person name="Hauser L."/>
            <person name="Markowitz V."/>
            <person name="Cheng J.-F."/>
            <person name="Hugenholtz P."/>
            <person name="Woyke T."/>
            <person name="Wu D."/>
            <person name="Spring S."/>
            <person name="Schueler E."/>
            <person name="Brambilla E."/>
            <person name="Klenk H.-P."/>
            <person name="Eisen J.A."/>
        </authorList>
    </citation>
    <scope>NUCLEOTIDE SEQUENCE [LARGE SCALE GENOMIC DNA]</scope>
    <source>
        <strain evidence="4">ATCC 700848 / DSM 11109 / ASRB2</strain>
    </source>
</reference>
<organism evidence="3 4">
    <name type="scientific">Desulfobacca acetoxidans (strain ATCC 700848 / DSM 11109 / ASRB2)</name>
    <dbReference type="NCBI Taxonomy" id="880072"/>
    <lineage>
        <taxon>Bacteria</taxon>
        <taxon>Pseudomonadati</taxon>
        <taxon>Thermodesulfobacteriota</taxon>
        <taxon>Desulfobaccia</taxon>
        <taxon>Desulfobaccales</taxon>
        <taxon>Desulfobaccaceae</taxon>
        <taxon>Desulfobacca</taxon>
    </lineage>
</organism>
<accession>F2NE15</accession>
<dbReference type="KEGG" id="dao:Desac_2770"/>
<reference evidence="3 4" key="1">
    <citation type="journal article" date="2011" name="Stand. Genomic Sci.">
        <title>Complete genome sequence of the acetate-degrading sulfate reducer Desulfobacca acetoxidans type strain (ASRB2).</title>
        <authorList>
            <person name="Goker M."/>
            <person name="Teshima H."/>
            <person name="Lapidus A."/>
            <person name="Nolan M."/>
            <person name="Lucas S."/>
            <person name="Hammon N."/>
            <person name="Deshpande S."/>
            <person name="Cheng J.F."/>
            <person name="Tapia R."/>
            <person name="Han C."/>
            <person name="Goodwin L."/>
            <person name="Pitluck S."/>
            <person name="Huntemann M."/>
            <person name="Liolios K."/>
            <person name="Ivanova N."/>
            <person name="Pagani I."/>
            <person name="Mavromatis K."/>
            <person name="Ovchinikova G."/>
            <person name="Pati A."/>
            <person name="Chen A."/>
            <person name="Palaniappan K."/>
            <person name="Land M."/>
            <person name="Hauser L."/>
            <person name="Brambilla E.M."/>
            <person name="Rohde M."/>
            <person name="Spring S."/>
            <person name="Detter J.C."/>
            <person name="Woyke T."/>
            <person name="Bristow J."/>
            <person name="Eisen J.A."/>
            <person name="Markowitz V."/>
            <person name="Hugenholtz P."/>
            <person name="Kyrpides N.C."/>
            <person name="Klenk H.P."/>
        </authorList>
    </citation>
    <scope>NUCLEOTIDE SEQUENCE [LARGE SCALE GENOMIC DNA]</scope>
    <source>
        <strain evidence="4">ATCC 700848 / DSM 11109 / ASRB2</strain>
    </source>
</reference>
<keyword evidence="3" id="KW-0067">ATP-binding</keyword>
<evidence type="ECO:0000256" key="1">
    <source>
        <dbReference type="SAM" id="MobiDB-lite"/>
    </source>
</evidence>
<dbReference type="EMBL" id="CP002629">
    <property type="protein sequence ID" value="AEB10583.1"/>
    <property type="molecule type" value="Genomic_DNA"/>
</dbReference>
<dbReference type="OrthoDB" id="5455132at2"/>
<dbReference type="Pfam" id="PF26390">
    <property type="entry name" value="MamS_MamX"/>
    <property type="match status" value="1"/>
</dbReference>
<dbReference type="eggNOG" id="ENOG5030UBD">
    <property type="taxonomic scope" value="Bacteria"/>
</dbReference>
<dbReference type="HOGENOM" id="CLU_139656_0_0_7"/>
<proteinExistence type="predicted"/>